<sequence>MNKIYHTCVVFLLVMLIKPQNGFSQVKYTVLLPEIDKAIPSESSADLRVSANEKGEETSKSFFKFDFKSVPVNAKIGSLALKLYNRPNDRMSEFSVQTITILKGPNGWSGSEISLTDPGLNWADIKKNTEGPIGMDQLKKSSASAMMKLRIPDLPKPVLGFLPDGILSLAARSPEKGQDTRFFSSITAETPSNFSKKPKVLATYEVDPYPFREDWSQSFVNAQHNSLLNWKSNSFVVEAQIRKLPIGNEYFQEIGPTGALAIYKNQPLVFTQATSGTQAVFYVKQLDSRGNVLWLKAVDDVARSWPLIDERGRLYYISRSGKLSILDLNNSGNILFSKSLSEITNRQLSTINNNATIGYDGTLYLPSDPGIVALSAYPQCKIRWKYEPKANEIIGPVSLSPDESKAFFIAVDTQQNKSRLIVLNNLDGSSIATSDYVLGGYKNDTNFYIPFPVVQDNFRVFVLNGYDNSSKLFVFDVDETTGDIKTQFIDSENNANTGISQPVMDAKLNVFFVYNNKLAKYNPVENKAVVFDKSVVQLNNASILVSDASFTIYATDSYSSPQKIMGFKNDVDHPNAFSVGLEASVGNIKKNVTLAPDGTLYTVTATNLIAVTASKVAENEVTVSQSNLSTNTVYRASASIIVEGLTIPPSVTTIFNSAGSIAFKPGFTVTKGAQLTCKTGY</sequence>
<evidence type="ECO:0008006" key="3">
    <source>
        <dbReference type="Google" id="ProtNLM"/>
    </source>
</evidence>
<name>A0ABS8M814_9FLAO</name>
<gene>
    <name evidence="1" type="ORF">LNQ34_22075</name>
</gene>
<dbReference type="Gene3D" id="2.130.10.10">
    <property type="entry name" value="YVTN repeat-like/Quinoprotein amine dehydrogenase"/>
    <property type="match status" value="1"/>
</dbReference>
<dbReference type="EMBL" id="JAJJMN010000002">
    <property type="protein sequence ID" value="MCC9020462.1"/>
    <property type="molecule type" value="Genomic_DNA"/>
</dbReference>
<keyword evidence="2" id="KW-1185">Reference proteome</keyword>
<protein>
    <recommendedName>
        <fullName evidence="3">DNRLRE domain-containing protein</fullName>
    </recommendedName>
</protein>
<dbReference type="InterPro" id="IPR011047">
    <property type="entry name" value="Quinoprotein_ADH-like_sf"/>
</dbReference>
<organism evidence="1 2">
    <name type="scientific">Flavobacterium lipolyticum</name>
    <dbReference type="NCBI Taxonomy" id="2893754"/>
    <lineage>
        <taxon>Bacteria</taxon>
        <taxon>Pseudomonadati</taxon>
        <taxon>Bacteroidota</taxon>
        <taxon>Flavobacteriia</taxon>
        <taxon>Flavobacteriales</taxon>
        <taxon>Flavobacteriaceae</taxon>
        <taxon>Flavobacterium</taxon>
    </lineage>
</organism>
<dbReference type="InterPro" id="IPR015943">
    <property type="entry name" value="WD40/YVTN_repeat-like_dom_sf"/>
</dbReference>
<dbReference type="Proteomes" id="UP001430700">
    <property type="component" value="Unassembled WGS sequence"/>
</dbReference>
<dbReference type="RefSeq" id="WP_230001283.1">
    <property type="nucleotide sequence ID" value="NZ_JAJJMN010000002.1"/>
</dbReference>
<comment type="caution">
    <text evidence="1">The sequence shown here is derived from an EMBL/GenBank/DDBJ whole genome shotgun (WGS) entry which is preliminary data.</text>
</comment>
<evidence type="ECO:0000313" key="2">
    <source>
        <dbReference type="Proteomes" id="UP001430700"/>
    </source>
</evidence>
<reference evidence="1" key="1">
    <citation type="submission" date="2021-11" db="EMBL/GenBank/DDBJ databases">
        <title>Description of novel Flavobacterium species.</title>
        <authorList>
            <person name="Saticioglu I.B."/>
            <person name="Ay H."/>
            <person name="Altun S."/>
            <person name="Duman M."/>
        </authorList>
    </citation>
    <scope>NUCLEOTIDE SEQUENCE</scope>
    <source>
        <strain evidence="1">F-126</strain>
    </source>
</reference>
<dbReference type="SUPFAM" id="SSF50998">
    <property type="entry name" value="Quinoprotein alcohol dehydrogenase-like"/>
    <property type="match status" value="1"/>
</dbReference>
<proteinExistence type="predicted"/>
<evidence type="ECO:0000313" key="1">
    <source>
        <dbReference type="EMBL" id="MCC9020462.1"/>
    </source>
</evidence>
<accession>A0ABS8M814</accession>